<proteinExistence type="predicted"/>
<dbReference type="EMBL" id="OW240917">
    <property type="protein sequence ID" value="CAH2303362.1"/>
    <property type="molecule type" value="Genomic_DNA"/>
</dbReference>
<dbReference type="Proteomes" id="UP001295444">
    <property type="component" value="Chromosome 06"/>
</dbReference>
<evidence type="ECO:0000313" key="1">
    <source>
        <dbReference type="EMBL" id="CAH2303362.1"/>
    </source>
</evidence>
<feature type="non-terminal residue" evidence="1">
    <location>
        <position position="1"/>
    </location>
</feature>
<dbReference type="AlphaFoldDB" id="A0AAD1SKL1"/>
<keyword evidence="2" id="KW-1185">Reference proteome</keyword>
<protein>
    <submittedName>
        <fullName evidence="1">Uncharacterized protein</fullName>
    </submittedName>
</protein>
<gene>
    <name evidence="1" type="ORF">PECUL_23A025481</name>
</gene>
<accession>A0AAD1SKL1</accession>
<evidence type="ECO:0000313" key="2">
    <source>
        <dbReference type="Proteomes" id="UP001295444"/>
    </source>
</evidence>
<name>A0AAD1SKL1_PELCU</name>
<organism evidence="1 2">
    <name type="scientific">Pelobates cultripes</name>
    <name type="common">Western spadefoot toad</name>
    <dbReference type="NCBI Taxonomy" id="61616"/>
    <lineage>
        <taxon>Eukaryota</taxon>
        <taxon>Metazoa</taxon>
        <taxon>Chordata</taxon>
        <taxon>Craniata</taxon>
        <taxon>Vertebrata</taxon>
        <taxon>Euteleostomi</taxon>
        <taxon>Amphibia</taxon>
        <taxon>Batrachia</taxon>
        <taxon>Anura</taxon>
        <taxon>Pelobatoidea</taxon>
        <taxon>Pelobatidae</taxon>
        <taxon>Pelobates</taxon>
    </lineage>
</organism>
<sequence>LHFLCKPAHQMTLMAFRLTETFMNAQTEDHLPANKEDIKALLSEIKALFSTDILVLRVDMATLAGRIQAVEANVGNYGSKQQDMATAPTQLQHKQQLHDTKLAEMENFHWCQYLWIGS</sequence>
<reference evidence="1" key="1">
    <citation type="submission" date="2022-03" db="EMBL/GenBank/DDBJ databases">
        <authorList>
            <person name="Alioto T."/>
            <person name="Alioto T."/>
            <person name="Gomez Garrido J."/>
        </authorList>
    </citation>
    <scope>NUCLEOTIDE SEQUENCE</scope>
</reference>